<comment type="caution">
    <text evidence="2">The sequence shown here is derived from an EMBL/GenBank/DDBJ whole genome shotgun (WGS) entry which is preliminary data.</text>
</comment>
<dbReference type="EMBL" id="ATMT01000099">
    <property type="protein sequence ID" value="EPY04258.1"/>
    <property type="molecule type" value="Genomic_DNA"/>
</dbReference>
<reference evidence="2 3" key="1">
    <citation type="submission" date="2013-05" db="EMBL/GenBank/DDBJ databases">
        <authorList>
            <person name="Strain E.A."/>
            <person name="Brown E."/>
            <person name="Allard M.W."/>
            <person name="Luo Y.L."/>
        </authorList>
    </citation>
    <scope>NUCLEOTIDE SEQUENCE [LARGE SCALE GENOMIC DNA]</scope>
    <source>
        <strain evidence="2 3">TS-15</strain>
    </source>
</reference>
<dbReference type="PATRIC" id="fig|1117108.3.peg.5383"/>
<keyword evidence="1" id="KW-0472">Membrane</keyword>
<feature type="transmembrane region" description="Helical" evidence="1">
    <location>
        <begin position="39"/>
        <end position="60"/>
    </location>
</feature>
<dbReference type="Proteomes" id="UP000015344">
    <property type="component" value="Unassembled WGS sequence"/>
</dbReference>
<evidence type="ECO:0000313" key="3">
    <source>
        <dbReference type="Proteomes" id="UP000015344"/>
    </source>
</evidence>
<feature type="transmembrane region" description="Helical" evidence="1">
    <location>
        <begin position="7"/>
        <end position="27"/>
    </location>
</feature>
<sequence length="62" mass="6384">MTLQMHVGFIVGSVIASVVLIAGTIGLVLSKRRGDTSTWAVWAVLFGVCALASAVINLGIAK</sequence>
<evidence type="ECO:0000313" key="2">
    <source>
        <dbReference type="EMBL" id="EPY04258.1"/>
    </source>
</evidence>
<accession>S9SJJ8</accession>
<evidence type="ECO:0000256" key="1">
    <source>
        <dbReference type="SAM" id="Phobius"/>
    </source>
</evidence>
<keyword evidence="1" id="KW-1133">Transmembrane helix</keyword>
<dbReference type="AlphaFoldDB" id="S9SJJ8"/>
<name>S9SJJ8_PAEAL</name>
<organism evidence="2 3">
    <name type="scientific">Paenibacillus alvei TS-15</name>
    <dbReference type="NCBI Taxonomy" id="1117108"/>
    <lineage>
        <taxon>Bacteria</taxon>
        <taxon>Bacillati</taxon>
        <taxon>Bacillota</taxon>
        <taxon>Bacilli</taxon>
        <taxon>Bacillales</taxon>
        <taxon>Paenibacillaceae</taxon>
        <taxon>Paenibacillus</taxon>
    </lineage>
</organism>
<proteinExistence type="predicted"/>
<gene>
    <name evidence="2" type="ORF">PAALTS15_26059</name>
</gene>
<dbReference type="eggNOG" id="ENOG50306KV">
    <property type="taxonomic scope" value="Bacteria"/>
</dbReference>
<keyword evidence="1" id="KW-0812">Transmembrane</keyword>
<protein>
    <submittedName>
        <fullName evidence="2">Uncharacterized protein</fullName>
    </submittedName>
</protein>